<dbReference type="EMBL" id="JAUIYO010000006">
    <property type="protein sequence ID" value="MFK2825967.1"/>
    <property type="molecule type" value="Genomic_DNA"/>
</dbReference>
<sequence length="43" mass="4710">MRVSKFQLTIANKITGGFMAVLALLTIVAWIAIAQVSKVDVYQ</sequence>
<evidence type="ECO:0000313" key="2">
    <source>
        <dbReference type="EMBL" id="MFK2825967.1"/>
    </source>
</evidence>
<keyword evidence="1" id="KW-0812">Transmembrane</keyword>
<name>A0ABW8I904_9BACI</name>
<keyword evidence="3" id="KW-1185">Reference proteome</keyword>
<dbReference type="RefSeq" id="WP_404316843.1">
    <property type="nucleotide sequence ID" value="NZ_JAUIYO010000006.1"/>
</dbReference>
<evidence type="ECO:0008006" key="4">
    <source>
        <dbReference type="Google" id="ProtNLM"/>
    </source>
</evidence>
<gene>
    <name evidence="2" type="ORF">QYG89_09865</name>
</gene>
<dbReference type="Proteomes" id="UP001619911">
    <property type="component" value="Unassembled WGS sequence"/>
</dbReference>
<evidence type="ECO:0000256" key="1">
    <source>
        <dbReference type="SAM" id="Phobius"/>
    </source>
</evidence>
<feature type="transmembrane region" description="Helical" evidence="1">
    <location>
        <begin position="12"/>
        <end position="33"/>
    </location>
</feature>
<protein>
    <recommendedName>
        <fullName evidence="4">Methyl-accepting chemotaxis protein</fullName>
    </recommendedName>
</protein>
<keyword evidence="1" id="KW-0472">Membrane</keyword>
<reference evidence="2 3" key="1">
    <citation type="submission" date="2023-07" db="EMBL/GenBank/DDBJ databases">
        <title>Bacillus lucianemedeirus sp. nov, a new species isolated from an immunobiological production facility.</title>
        <authorList>
            <person name="Costa L.V."/>
            <person name="Miranda R.V.S.L."/>
            <person name="Brandao M.L.L."/>
            <person name="Reis C.M.F."/>
            <person name="Frazao A.M."/>
            <person name="Cruz F.V."/>
            <person name="Baio P.V.P."/>
            <person name="Veras J.F.C."/>
            <person name="Ramos J.N."/>
            <person name="Vieira V."/>
        </authorList>
    </citation>
    <scope>NUCLEOTIDE SEQUENCE [LARGE SCALE GENOMIC DNA]</scope>
    <source>
        <strain evidence="2 3">B190/17</strain>
    </source>
</reference>
<proteinExistence type="predicted"/>
<comment type="caution">
    <text evidence="2">The sequence shown here is derived from an EMBL/GenBank/DDBJ whole genome shotgun (WGS) entry which is preliminary data.</text>
</comment>
<organism evidence="2 3">
    <name type="scientific">Bacillus lumedeiriae</name>
    <dbReference type="NCBI Taxonomy" id="3058829"/>
    <lineage>
        <taxon>Bacteria</taxon>
        <taxon>Bacillati</taxon>
        <taxon>Bacillota</taxon>
        <taxon>Bacilli</taxon>
        <taxon>Bacillales</taxon>
        <taxon>Bacillaceae</taxon>
        <taxon>Bacillus</taxon>
    </lineage>
</organism>
<evidence type="ECO:0000313" key="3">
    <source>
        <dbReference type="Proteomes" id="UP001619911"/>
    </source>
</evidence>
<keyword evidence="1" id="KW-1133">Transmembrane helix</keyword>
<accession>A0ABW8I904</accession>